<name>A0A9P5L9E7_9HYPO</name>
<feature type="region of interest" description="Disordered" evidence="1">
    <location>
        <begin position="162"/>
        <end position="182"/>
    </location>
</feature>
<keyword evidence="3" id="KW-1185">Reference proteome</keyword>
<evidence type="ECO:0000313" key="3">
    <source>
        <dbReference type="Proteomes" id="UP000722485"/>
    </source>
</evidence>
<gene>
    <name evidence="2" type="ORF">G7Z17_g12309</name>
</gene>
<dbReference type="Proteomes" id="UP000722485">
    <property type="component" value="Unassembled WGS sequence"/>
</dbReference>
<evidence type="ECO:0000256" key="1">
    <source>
        <dbReference type="SAM" id="MobiDB-lite"/>
    </source>
</evidence>
<reference evidence="2" key="1">
    <citation type="submission" date="2020-03" db="EMBL/GenBank/DDBJ databases">
        <title>Draft Genome Sequence of Cylindrodendrum hubeiense.</title>
        <authorList>
            <person name="Buettner E."/>
            <person name="Kellner H."/>
        </authorList>
    </citation>
    <scope>NUCLEOTIDE SEQUENCE</scope>
    <source>
        <strain evidence="2">IHI 201604</strain>
    </source>
</reference>
<protein>
    <submittedName>
        <fullName evidence="2">Uncharacterized protein</fullName>
    </submittedName>
</protein>
<accession>A0A9P5L9E7</accession>
<sequence>MADKHAATECQALLWLHGKNAQKASLWDLHNKVWRRPSQRDHGIGALRTDRHAKPRPSHQSHQSARLANLVHPLRSPKGRIAEGRCEGGMSGAGADTSSRYIQAPWTPDPVFQRAMQMLDVMLPAAIVGAEATRPRLPGDDDDFHISIPLWTHVSHCGIHMPTAPTTSTTSTKSTTATTAWPPRHETKAPALLLVKDPYHQKPDAWRPDSITS</sequence>
<dbReference type="EMBL" id="JAANBB010000542">
    <property type="protein sequence ID" value="KAF7539978.1"/>
    <property type="molecule type" value="Genomic_DNA"/>
</dbReference>
<proteinExistence type="predicted"/>
<dbReference type="AlphaFoldDB" id="A0A9P5L9E7"/>
<organism evidence="2 3">
    <name type="scientific">Cylindrodendrum hubeiense</name>
    <dbReference type="NCBI Taxonomy" id="595255"/>
    <lineage>
        <taxon>Eukaryota</taxon>
        <taxon>Fungi</taxon>
        <taxon>Dikarya</taxon>
        <taxon>Ascomycota</taxon>
        <taxon>Pezizomycotina</taxon>
        <taxon>Sordariomycetes</taxon>
        <taxon>Hypocreomycetidae</taxon>
        <taxon>Hypocreales</taxon>
        <taxon>Nectriaceae</taxon>
        <taxon>Cylindrodendrum</taxon>
    </lineage>
</organism>
<evidence type="ECO:0000313" key="2">
    <source>
        <dbReference type="EMBL" id="KAF7539978.1"/>
    </source>
</evidence>
<comment type="caution">
    <text evidence="2">The sequence shown here is derived from an EMBL/GenBank/DDBJ whole genome shotgun (WGS) entry which is preliminary data.</text>
</comment>